<comment type="caution">
    <text evidence="1">The sequence shown here is derived from an EMBL/GenBank/DDBJ whole genome shotgun (WGS) entry which is preliminary data.</text>
</comment>
<dbReference type="Proteomes" id="UP000745577">
    <property type="component" value="Unassembled WGS sequence"/>
</dbReference>
<reference evidence="1" key="2">
    <citation type="journal article" date="2021" name="Microbiome">
        <title>Successional dynamics and alternative stable states in a saline activated sludge microbial community over 9 years.</title>
        <authorList>
            <person name="Wang Y."/>
            <person name="Ye J."/>
            <person name="Ju F."/>
            <person name="Liu L."/>
            <person name="Boyd J.A."/>
            <person name="Deng Y."/>
            <person name="Parks D.H."/>
            <person name="Jiang X."/>
            <person name="Yin X."/>
            <person name="Woodcroft B.J."/>
            <person name="Tyson G.W."/>
            <person name="Hugenholtz P."/>
            <person name="Polz M.F."/>
            <person name="Zhang T."/>
        </authorList>
    </citation>
    <scope>NUCLEOTIDE SEQUENCE</scope>
    <source>
        <strain evidence="1">HKST-UBA15</strain>
    </source>
</reference>
<accession>A0A955IAM9</accession>
<name>A0A955IAM9_9BACT</name>
<organism evidence="1 2">
    <name type="scientific">Candidatus Dojkabacteria bacterium</name>
    <dbReference type="NCBI Taxonomy" id="2099670"/>
    <lineage>
        <taxon>Bacteria</taxon>
        <taxon>Candidatus Dojkabacteria</taxon>
    </lineage>
</organism>
<evidence type="ECO:0000313" key="2">
    <source>
        <dbReference type="Proteomes" id="UP000745577"/>
    </source>
</evidence>
<dbReference type="AlphaFoldDB" id="A0A955IAM9"/>
<dbReference type="EMBL" id="JAGQLL010000012">
    <property type="protein sequence ID" value="MCA9379763.1"/>
    <property type="molecule type" value="Genomic_DNA"/>
</dbReference>
<reference evidence="1" key="1">
    <citation type="submission" date="2020-04" db="EMBL/GenBank/DDBJ databases">
        <authorList>
            <person name="Zhang T."/>
        </authorList>
    </citation>
    <scope>NUCLEOTIDE SEQUENCE</scope>
    <source>
        <strain evidence="1">HKST-UBA15</strain>
    </source>
</reference>
<evidence type="ECO:0000313" key="1">
    <source>
        <dbReference type="EMBL" id="MCA9379763.1"/>
    </source>
</evidence>
<sequence length="137" mass="15026">MSIENPCLTKCSAACCIGEGGWITFQRSDASITPKQIKNFEVALKENGTPYNVIHTFASIIFKNWVSPEGIMFKGRCPFLTTENLCSIYESTERPIGCYIAKPGAKTCNKARSNHGFDPLPISTSTIIPMSDINISV</sequence>
<protein>
    <submittedName>
        <fullName evidence="1">Uncharacterized protein</fullName>
    </submittedName>
</protein>
<gene>
    <name evidence="1" type="ORF">KC675_01140</name>
</gene>
<proteinExistence type="predicted"/>